<feature type="domain" description="Rieske" evidence="6">
    <location>
        <begin position="11"/>
        <end position="112"/>
    </location>
</feature>
<keyword evidence="1" id="KW-0001">2Fe-2S</keyword>
<keyword evidence="4" id="KW-0408">Iron</keyword>
<reference evidence="7 8" key="1">
    <citation type="submission" date="2019-06" db="EMBL/GenBank/DDBJ databases">
        <title>Sequencing the genomes of 1000 actinobacteria strains.</title>
        <authorList>
            <person name="Klenk H.-P."/>
        </authorList>
    </citation>
    <scope>NUCLEOTIDE SEQUENCE [LARGE SCALE GENOMIC DNA]</scope>
    <source>
        <strain evidence="7 8">DSM 45301</strain>
    </source>
</reference>
<keyword evidence="5" id="KW-0411">Iron-sulfur</keyword>
<evidence type="ECO:0000259" key="6">
    <source>
        <dbReference type="PROSITE" id="PS51296"/>
    </source>
</evidence>
<gene>
    <name evidence="7" type="ORF">FB558_8531</name>
</gene>
<accession>A0A543CWZ7</accession>
<dbReference type="GO" id="GO:0004497">
    <property type="term" value="F:monooxygenase activity"/>
    <property type="evidence" value="ECO:0007669"/>
    <property type="project" value="UniProtKB-ARBA"/>
</dbReference>
<evidence type="ECO:0000256" key="4">
    <source>
        <dbReference type="ARBA" id="ARBA00023004"/>
    </source>
</evidence>
<keyword evidence="3" id="KW-0560">Oxidoreductase</keyword>
<keyword evidence="2" id="KW-0479">Metal-binding</keyword>
<comment type="caution">
    <text evidence="7">The sequence shown here is derived from an EMBL/GenBank/DDBJ whole genome shotgun (WGS) entry which is preliminary data.</text>
</comment>
<evidence type="ECO:0000256" key="3">
    <source>
        <dbReference type="ARBA" id="ARBA00023002"/>
    </source>
</evidence>
<dbReference type="OrthoDB" id="5243643at2"/>
<evidence type="ECO:0000256" key="5">
    <source>
        <dbReference type="ARBA" id="ARBA00023014"/>
    </source>
</evidence>
<evidence type="ECO:0000313" key="8">
    <source>
        <dbReference type="Proteomes" id="UP000315677"/>
    </source>
</evidence>
<dbReference type="InterPro" id="IPR036922">
    <property type="entry name" value="Rieske_2Fe-2S_sf"/>
</dbReference>
<dbReference type="Pfam" id="PF19112">
    <property type="entry name" value="VanA_C"/>
    <property type="match status" value="1"/>
</dbReference>
<dbReference type="Proteomes" id="UP000315677">
    <property type="component" value="Unassembled WGS sequence"/>
</dbReference>
<dbReference type="RefSeq" id="WP_142065249.1">
    <property type="nucleotide sequence ID" value="NZ_VFPA01000009.1"/>
</dbReference>
<evidence type="ECO:0000313" key="7">
    <source>
        <dbReference type="EMBL" id="TQM01637.1"/>
    </source>
</evidence>
<dbReference type="GO" id="GO:0008168">
    <property type="term" value="F:methyltransferase activity"/>
    <property type="evidence" value="ECO:0007669"/>
    <property type="project" value="UniProtKB-KW"/>
</dbReference>
<dbReference type="InterPro" id="IPR044043">
    <property type="entry name" value="VanA_C_cat"/>
</dbReference>
<keyword evidence="8" id="KW-1185">Reference proteome</keyword>
<dbReference type="PANTHER" id="PTHR21266:SF60">
    <property type="entry name" value="3-KETOSTEROID-9-ALPHA-MONOOXYGENASE, OXYGENASE COMPONENT"/>
    <property type="match status" value="1"/>
</dbReference>
<keyword evidence="7" id="KW-0808">Transferase</keyword>
<dbReference type="Gene3D" id="3.90.380.10">
    <property type="entry name" value="Naphthalene 1,2-dioxygenase Alpha Subunit, Chain A, domain 1"/>
    <property type="match status" value="1"/>
</dbReference>
<sequence length="347" mass="39270">MYPTEFPRSQWYVAARSEEITRELFSRWILDDPICFYRKLDGAPVAMVDRCIHRQMPLSKGRLREDALECGYHGILYGDDGRALRIPSQDHVPPACRVHRYPLVESGGAIWIWMGDPEDADESLIPDHRWMSDPEWVTVGGILPMKARAQLLNENLLDLSHLTFLHPESIGTDKLAEVPVTSEFDENSVRVSRVMNGIDSPPFFTKVMKLSGLIDRTQVAEFTAPAFHVTHVSAQPVDADGDDGLRQHKAIHAVTPERRTSTHYFWFVARDYEVDDQEVSDLWTHGGKTVFSQDVDACEAIEEIIGSYEPSYPVELNMKVDAGPLRARRIVERMVADEAAAPREQGS</sequence>
<dbReference type="GO" id="GO:0032259">
    <property type="term" value="P:methylation"/>
    <property type="evidence" value="ECO:0007669"/>
    <property type="project" value="UniProtKB-KW"/>
</dbReference>
<protein>
    <submittedName>
        <fullName evidence="7">Vanillate demethylase subunit A</fullName>
    </submittedName>
</protein>
<organism evidence="7 8">
    <name type="scientific">Pseudonocardia kunmingensis</name>
    <dbReference type="NCBI Taxonomy" id="630975"/>
    <lineage>
        <taxon>Bacteria</taxon>
        <taxon>Bacillati</taxon>
        <taxon>Actinomycetota</taxon>
        <taxon>Actinomycetes</taxon>
        <taxon>Pseudonocardiales</taxon>
        <taxon>Pseudonocardiaceae</taxon>
        <taxon>Pseudonocardia</taxon>
    </lineage>
</organism>
<dbReference type="GO" id="GO:0016705">
    <property type="term" value="F:oxidoreductase activity, acting on paired donors, with incorporation or reduction of molecular oxygen"/>
    <property type="evidence" value="ECO:0007669"/>
    <property type="project" value="UniProtKB-ARBA"/>
</dbReference>
<evidence type="ECO:0000256" key="2">
    <source>
        <dbReference type="ARBA" id="ARBA00022723"/>
    </source>
</evidence>
<dbReference type="SUPFAM" id="SSF55961">
    <property type="entry name" value="Bet v1-like"/>
    <property type="match status" value="1"/>
</dbReference>
<dbReference type="InterPro" id="IPR050584">
    <property type="entry name" value="Cholesterol_7-desaturase"/>
</dbReference>
<dbReference type="SUPFAM" id="SSF50022">
    <property type="entry name" value="ISP domain"/>
    <property type="match status" value="1"/>
</dbReference>
<dbReference type="EMBL" id="VFPA01000009">
    <property type="protein sequence ID" value="TQM01637.1"/>
    <property type="molecule type" value="Genomic_DNA"/>
</dbReference>
<dbReference type="AlphaFoldDB" id="A0A543CWZ7"/>
<dbReference type="Gene3D" id="2.102.10.10">
    <property type="entry name" value="Rieske [2Fe-2S] iron-sulphur domain"/>
    <property type="match status" value="1"/>
</dbReference>
<keyword evidence="7" id="KW-0489">Methyltransferase</keyword>
<proteinExistence type="predicted"/>
<dbReference type="GO" id="GO:0046872">
    <property type="term" value="F:metal ion binding"/>
    <property type="evidence" value="ECO:0007669"/>
    <property type="project" value="UniProtKB-KW"/>
</dbReference>
<name>A0A543CWZ7_9PSEU</name>
<dbReference type="InterPro" id="IPR017941">
    <property type="entry name" value="Rieske_2Fe-2S"/>
</dbReference>
<dbReference type="PANTHER" id="PTHR21266">
    <property type="entry name" value="IRON-SULFUR DOMAIN CONTAINING PROTEIN"/>
    <property type="match status" value="1"/>
</dbReference>
<evidence type="ECO:0000256" key="1">
    <source>
        <dbReference type="ARBA" id="ARBA00022714"/>
    </source>
</evidence>
<dbReference type="GO" id="GO:0051537">
    <property type="term" value="F:2 iron, 2 sulfur cluster binding"/>
    <property type="evidence" value="ECO:0007669"/>
    <property type="project" value="UniProtKB-KW"/>
</dbReference>
<dbReference type="PROSITE" id="PS51296">
    <property type="entry name" value="RIESKE"/>
    <property type="match status" value="1"/>
</dbReference>
<dbReference type="Pfam" id="PF00355">
    <property type="entry name" value="Rieske"/>
    <property type="match status" value="1"/>
</dbReference>